<keyword evidence="10" id="KW-1003">Cell membrane</keyword>
<keyword evidence="7 10" id="KW-0472">Membrane</keyword>
<evidence type="ECO:0000256" key="3">
    <source>
        <dbReference type="ARBA" id="ARBA00007681"/>
    </source>
</evidence>
<keyword evidence="4 10" id="KW-0813">Transport</keyword>
<keyword evidence="5 10" id="KW-0375">Hydrogen ion transport</keyword>
<dbReference type="Proteomes" id="UP000520814">
    <property type="component" value="Unassembled WGS sequence"/>
</dbReference>
<evidence type="ECO:0000256" key="4">
    <source>
        <dbReference type="ARBA" id="ARBA00022448"/>
    </source>
</evidence>
<dbReference type="InterPro" id="IPR000131">
    <property type="entry name" value="ATP_synth_F1_gsu"/>
</dbReference>
<dbReference type="NCBIfam" id="TIGR01146">
    <property type="entry name" value="ATPsyn_F1gamma"/>
    <property type="match status" value="1"/>
</dbReference>
<dbReference type="Pfam" id="PF00231">
    <property type="entry name" value="ATP-synt"/>
    <property type="match status" value="1"/>
</dbReference>
<dbReference type="CDD" id="cd12151">
    <property type="entry name" value="F1-ATPase_gamma"/>
    <property type="match status" value="1"/>
</dbReference>
<name>A0A7W9SLM4_ARMRO</name>
<reference evidence="11 12" key="1">
    <citation type="submission" date="2020-08" db="EMBL/GenBank/DDBJ databases">
        <title>Genomic Encyclopedia of Type Strains, Phase IV (KMG-IV): sequencing the most valuable type-strain genomes for metagenomic binning, comparative biology and taxonomic classification.</title>
        <authorList>
            <person name="Goeker M."/>
        </authorList>
    </citation>
    <scope>NUCLEOTIDE SEQUENCE [LARGE SCALE GENOMIC DNA]</scope>
    <source>
        <strain evidence="11 12">DSM 23562</strain>
    </source>
</reference>
<proteinExistence type="inferred from homology"/>
<comment type="caution">
    <text evidence="11">The sequence shown here is derived from an EMBL/GenBank/DDBJ whole genome shotgun (WGS) entry which is preliminary data.</text>
</comment>
<comment type="similarity">
    <text evidence="3 10">Belongs to the ATPase gamma chain family.</text>
</comment>
<evidence type="ECO:0000256" key="9">
    <source>
        <dbReference type="ARBA" id="ARBA00023310"/>
    </source>
</evidence>
<gene>
    <name evidence="10" type="primary">atpG</name>
    <name evidence="11" type="ORF">HNQ39_000668</name>
</gene>
<dbReference type="GO" id="GO:0046933">
    <property type="term" value="F:proton-transporting ATP synthase activity, rotational mechanism"/>
    <property type="evidence" value="ECO:0007669"/>
    <property type="project" value="UniProtKB-UniRule"/>
</dbReference>
<dbReference type="SUPFAM" id="SSF52943">
    <property type="entry name" value="ATP synthase (F1-ATPase), gamma subunit"/>
    <property type="match status" value="1"/>
</dbReference>
<dbReference type="GO" id="GO:0045259">
    <property type="term" value="C:proton-transporting ATP synthase complex"/>
    <property type="evidence" value="ECO:0007669"/>
    <property type="project" value="UniProtKB-KW"/>
</dbReference>
<dbReference type="Gene3D" id="1.10.287.80">
    <property type="entry name" value="ATP synthase, gamma subunit, helix hairpin domain"/>
    <property type="match status" value="1"/>
</dbReference>
<dbReference type="HAMAP" id="MF_00815">
    <property type="entry name" value="ATP_synth_gamma_bact"/>
    <property type="match status" value="1"/>
</dbReference>
<evidence type="ECO:0000256" key="2">
    <source>
        <dbReference type="ARBA" id="ARBA00004170"/>
    </source>
</evidence>
<keyword evidence="8 10" id="KW-0139">CF(1)</keyword>
<evidence type="ECO:0000313" key="11">
    <source>
        <dbReference type="EMBL" id="MBB6048906.1"/>
    </source>
</evidence>
<dbReference type="GO" id="GO:0042777">
    <property type="term" value="P:proton motive force-driven plasma membrane ATP synthesis"/>
    <property type="evidence" value="ECO:0007669"/>
    <property type="project" value="UniProtKB-UniRule"/>
</dbReference>
<accession>A0A7W9SLM4</accession>
<comment type="subunit">
    <text evidence="10">F-type ATPases have 2 components, CF(1) - the catalytic core - and CF(0) - the membrane proton channel. CF(1) has five subunits: alpha(3), beta(3), gamma(1), delta(1), epsilon(1). CF(0) has three main subunits: a, b and c.</text>
</comment>
<dbReference type="Gene3D" id="3.40.1380.10">
    <property type="match status" value="1"/>
</dbReference>
<comment type="subcellular location">
    <subcellularLocation>
        <location evidence="10">Cell membrane</location>
        <topology evidence="10">Peripheral membrane protein</topology>
    </subcellularLocation>
    <subcellularLocation>
        <location evidence="2">Membrane</location>
        <topology evidence="2">Peripheral membrane protein</topology>
    </subcellularLocation>
</comment>
<dbReference type="GO" id="GO:0005886">
    <property type="term" value="C:plasma membrane"/>
    <property type="evidence" value="ECO:0007669"/>
    <property type="project" value="UniProtKB-SubCell"/>
</dbReference>
<keyword evidence="9 10" id="KW-0066">ATP synthesis</keyword>
<evidence type="ECO:0000256" key="6">
    <source>
        <dbReference type="ARBA" id="ARBA00023065"/>
    </source>
</evidence>
<dbReference type="InterPro" id="IPR023632">
    <property type="entry name" value="ATP_synth_F1_gsu_CS"/>
</dbReference>
<dbReference type="RefSeq" id="WP_184192528.1">
    <property type="nucleotide sequence ID" value="NZ_JACHGW010000001.1"/>
</dbReference>
<dbReference type="GO" id="GO:0005524">
    <property type="term" value="F:ATP binding"/>
    <property type="evidence" value="ECO:0007669"/>
    <property type="project" value="UniProtKB-UniRule"/>
</dbReference>
<evidence type="ECO:0000256" key="1">
    <source>
        <dbReference type="ARBA" id="ARBA00003456"/>
    </source>
</evidence>
<dbReference type="PROSITE" id="PS00153">
    <property type="entry name" value="ATPASE_GAMMA"/>
    <property type="match status" value="1"/>
</dbReference>
<evidence type="ECO:0000256" key="10">
    <source>
        <dbReference type="HAMAP-Rule" id="MF_00815"/>
    </source>
</evidence>
<dbReference type="PANTHER" id="PTHR11693:SF22">
    <property type="entry name" value="ATP SYNTHASE SUBUNIT GAMMA, MITOCHONDRIAL"/>
    <property type="match status" value="1"/>
</dbReference>
<dbReference type="AlphaFoldDB" id="A0A7W9SLM4"/>
<keyword evidence="6 10" id="KW-0406">Ion transport</keyword>
<organism evidence="11 12">
    <name type="scientific">Armatimonas rosea</name>
    <dbReference type="NCBI Taxonomy" id="685828"/>
    <lineage>
        <taxon>Bacteria</taxon>
        <taxon>Bacillati</taxon>
        <taxon>Armatimonadota</taxon>
        <taxon>Armatimonadia</taxon>
        <taxon>Armatimonadales</taxon>
        <taxon>Armatimonadaceae</taxon>
        <taxon>Armatimonas</taxon>
    </lineage>
</organism>
<dbReference type="InterPro" id="IPR035968">
    <property type="entry name" value="ATP_synth_F1_ATPase_gsu"/>
</dbReference>
<evidence type="ECO:0000256" key="5">
    <source>
        <dbReference type="ARBA" id="ARBA00022781"/>
    </source>
</evidence>
<dbReference type="PANTHER" id="PTHR11693">
    <property type="entry name" value="ATP SYNTHASE GAMMA CHAIN"/>
    <property type="match status" value="1"/>
</dbReference>
<dbReference type="PRINTS" id="PR00126">
    <property type="entry name" value="ATPASEGAMMA"/>
</dbReference>
<evidence type="ECO:0000256" key="7">
    <source>
        <dbReference type="ARBA" id="ARBA00023136"/>
    </source>
</evidence>
<comment type="function">
    <text evidence="1 10">Produces ATP from ADP in the presence of a proton gradient across the membrane. The gamma chain is believed to be important in regulating ATPase activity and the flow of protons through the CF(0) complex.</text>
</comment>
<protein>
    <recommendedName>
        <fullName evidence="10">ATP synthase gamma chain</fullName>
    </recommendedName>
    <alternativeName>
        <fullName evidence="10">ATP synthase F1 sector gamma subunit</fullName>
    </alternativeName>
    <alternativeName>
        <fullName evidence="10">F-ATPase gamma subunit</fullName>
    </alternativeName>
</protein>
<dbReference type="EMBL" id="JACHGW010000001">
    <property type="protein sequence ID" value="MBB6048906.1"/>
    <property type="molecule type" value="Genomic_DNA"/>
</dbReference>
<sequence length="295" mass="31884">MPSMRQIRGRIRTAKNIQQITKAMKMVAAARLKRAQDRVVAARPYANKMKEVMGSLSKAGAGNITHPLLEVRAPEKVGIVVISADRGLCGSYSTNLLKKVQEVLRTGGVEGGAVTPETTKLLLAGRKAQTYFRRRPYAIVGEFTLNMTNPSFAEAQEIAKQARDLYTSGEVDVIYLVYTKFLSALVQKPMAVQMLPMVAEDDIEASGTNEDYIFEPDAETLFGNMLPRSVDTLVYQALIESVASEHGARMTAMSSATDNAGKMIAGLTLAANRARQAGITKELAEIVGGADALKG</sequence>
<keyword evidence="12" id="KW-1185">Reference proteome</keyword>
<evidence type="ECO:0000256" key="8">
    <source>
        <dbReference type="ARBA" id="ARBA00023196"/>
    </source>
</evidence>
<evidence type="ECO:0000313" key="12">
    <source>
        <dbReference type="Proteomes" id="UP000520814"/>
    </source>
</evidence>